<dbReference type="Proteomes" id="UP001293593">
    <property type="component" value="Unassembled WGS sequence"/>
</dbReference>
<dbReference type="PANTHER" id="PTHR45764:SF21">
    <property type="entry name" value="OS03G0770000 PROTEIN"/>
    <property type="match status" value="1"/>
</dbReference>
<dbReference type="InterPro" id="IPR004827">
    <property type="entry name" value="bZIP"/>
</dbReference>
<dbReference type="GO" id="GO:0003700">
    <property type="term" value="F:DNA-binding transcription factor activity"/>
    <property type="evidence" value="ECO:0007669"/>
    <property type="project" value="InterPro"/>
</dbReference>
<dbReference type="Pfam" id="PF00170">
    <property type="entry name" value="bZIP_1"/>
    <property type="match status" value="1"/>
</dbReference>
<evidence type="ECO:0000256" key="2">
    <source>
        <dbReference type="ARBA" id="ARBA00023015"/>
    </source>
</evidence>
<dbReference type="Gene3D" id="1.20.5.170">
    <property type="match status" value="1"/>
</dbReference>
<dbReference type="CDD" id="cd14702">
    <property type="entry name" value="bZIP_plant_GBF1"/>
    <property type="match status" value="1"/>
</dbReference>
<evidence type="ECO:0000256" key="1">
    <source>
        <dbReference type="ARBA" id="ARBA00004123"/>
    </source>
</evidence>
<organism evidence="8 9">
    <name type="scientific">Acacia crassicarpa</name>
    <name type="common">northern wattle</name>
    <dbReference type="NCBI Taxonomy" id="499986"/>
    <lineage>
        <taxon>Eukaryota</taxon>
        <taxon>Viridiplantae</taxon>
        <taxon>Streptophyta</taxon>
        <taxon>Embryophyta</taxon>
        <taxon>Tracheophyta</taxon>
        <taxon>Spermatophyta</taxon>
        <taxon>Magnoliopsida</taxon>
        <taxon>eudicotyledons</taxon>
        <taxon>Gunneridae</taxon>
        <taxon>Pentapetalae</taxon>
        <taxon>rosids</taxon>
        <taxon>fabids</taxon>
        <taxon>Fabales</taxon>
        <taxon>Fabaceae</taxon>
        <taxon>Caesalpinioideae</taxon>
        <taxon>mimosoid clade</taxon>
        <taxon>Acacieae</taxon>
        <taxon>Acacia</taxon>
    </lineage>
</organism>
<name>A0AAE1MHS7_9FABA</name>
<dbReference type="PROSITE" id="PS50217">
    <property type="entry name" value="BZIP"/>
    <property type="match status" value="1"/>
</dbReference>
<feature type="region of interest" description="Disordered" evidence="6">
    <location>
        <begin position="37"/>
        <end position="95"/>
    </location>
</feature>
<sequence>MLSTLSPSHPFPGNPFSAFDSALTPWDFPDFSFSSVVDPITNSSSGSDEPEQTHAKRKSPASDEQQDRADSVMDDRKRRRMISNRDSARRSRMRKQRHLENLRNQANRFKIENRDLSNRMQLMLHLTNRARTENEWLLFERTMLRQKLSTLTQYLVIQQLRPVSSALPCNTSVTDRINLDRLIN</sequence>
<dbReference type="PROSITE" id="PS00036">
    <property type="entry name" value="BZIP_BASIC"/>
    <property type="match status" value="1"/>
</dbReference>
<dbReference type="PANTHER" id="PTHR45764">
    <property type="entry name" value="BZIP TRANSCRIPTION FACTOR 44"/>
    <property type="match status" value="1"/>
</dbReference>
<comment type="subcellular location">
    <subcellularLocation>
        <location evidence="1">Nucleus</location>
    </subcellularLocation>
</comment>
<dbReference type="SMART" id="SM00338">
    <property type="entry name" value="BRLZ"/>
    <property type="match status" value="1"/>
</dbReference>
<evidence type="ECO:0000259" key="7">
    <source>
        <dbReference type="PROSITE" id="PS50217"/>
    </source>
</evidence>
<dbReference type="InterPro" id="IPR045314">
    <property type="entry name" value="bZIP_plant_GBF1"/>
</dbReference>
<comment type="caution">
    <text evidence="8">The sequence shown here is derived from an EMBL/GenBank/DDBJ whole genome shotgun (WGS) entry which is preliminary data.</text>
</comment>
<dbReference type="SUPFAM" id="SSF57959">
    <property type="entry name" value="Leucine zipper domain"/>
    <property type="match status" value="1"/>
</dbReference>
<reference evidence="8" key="1">
    <citation type="submission" date="2023-10" db="EMBL/GenBank/DDBJ databases">
        <title>Chromosome-level genome of the transformable northern wattle, Acacia crassicarpa.</title>
        <authorList>
            <person name="Massaro I."/>
            <person name="Sinha N.R."/>
            <person name="Poethig S."/>
            <person name="Leichty A.R."/>
        </authorList>
    </citation>
    <scope>NUCLEOTIDE SEQUENCE</scope>
    <source>
        <strain evidence="8">Acra3RX</strain>
        <tissue evidence="8">Leaf</tissue>
    </source>
</reference>
<dbReference type="EMBL" id="JAWXYG010000009">
    <property type="protein sequence ID" value="KAK4262433.1"/>
    <property type="molecule type" value="Genomic_DNA"/>
</dbReference>
<dbReference type="GO" id="GO:0000976">
    <property type="term" value="F:transcription cis-regulatory region binding"/>
    <property type="evidence" value="ECO:0007669"/>
    <property type="project" value="TreeGrafter"/>
</dbReference>
<dbReference type="InterPro" id="IPR046347">
    <property type="entry name" value="bZIP_sf"/>
</dbReference>
<evidence type="ECO:0000256" key="5">
    <source>
        <dbReference type="ARBA" id="ARBA00023242"/>
    </source>
</evidence>
<evidence type="ECO:0000256" key="6">
    <source>
        <dbReference type="SAM" id="MobiDB-lite"/>
    </source>
</evidence>
<evidence type="ECO:0000256" key="4">
    <source>
        <dbReference type="ARBA" id="ARBA00023163"/>
    </source>
</evidence>
<feature type="compositionally biased region" description="Basic and acidic residues" evidence="6">
    <location>
        <begin position="65"/>
        <end position="76"/>
    </location>
</feature>
<keyword evidence="5" id="KW-0539">Nucleus</keyword>
<feature type="compositionally biased region" description="Polar residues" evidence="6">
    <location>
        <begin position="37"/>
        <end position="47"/>
    </location>
</feature>
<dbReference type="GO" id="GO:0046982">
    <property type="term" value="F:protein heterodimerization activity"/>
    <property type="evidence" value="ECO:0007669"/>
    <property type="project" value="UniProtKB-ARBA"/>
</dbReference>
<keyword evidence="4" id="KW-0804">Transcription</keyword>
<dbReference type="GO" id="GO:0005634">
    <property type="term" value="C:nucleus"/>
    <property type="evidence" value="ECO:0007669"/>
    <property type="project" value="UniProtKB-SubCell"/>
</dbReference>
<proteinExistence type="predicted"/>
<evidence type="ECO:0000256" key="3">
    <source>
        <dbReference type="ARBA" id="ARBA00023125"/>
    </source>
</evidence>
<dbReference type="AlphaFoldDB" id="A0AAE1MHS7"/>
<dbReference type="GO" id="GO:0045893">
    <property type="term" value="P:positive regulation of DNA-templated transcription"/>
    <property type="evidence" value="ECO:0007669"/>
    <property type="project" value="TreeGrafter"/>
</dbReference>
<feature type="domain" description="BZIP" evidence="7">
    <location>
        <begin position="74"/>
        <end position="123"/>
    </location>
</feature>
<evidence type="ECO:0000313" key="8">
    <source>
        <dbReference type="EMBL" id="KAK4262433.1"/>
    </source>
</evidence>
<gene>
    <name evidence="8" type="ORF">QN277_027992</name>
</gene>
<keyword evidence="3" id="KW-0238">DNA-binding</keyword>
<evidence type="ECO:0000313" key="9">
    <source>
        <dbReference type="Proteomes" id="UP001293593"/>
    </source>
</evidence>
<keyword evidence="9" id="KW-1185">Reference proteome</keyword>
<protein>
    <recommendedName>
        <fullName evidence="7">BZIP domain-containing protein</fullName>
    </recommendedName>
</protein>
<dbReference type="FunFam" id="1.20.5.170:FF:000020">
    <property type="entry name" value="BZIP transcription factor"/>
    <property type="match status" value="1"/>
</dbReference>
<keyword evidence="2" id="KW-0805">Transcription regulation</keyword>
<accession>A0AAE1MHS7</accession>